<reference evidence="2 3" key="1">
    <citation type="submission" date="2019-12" db="EMBL/GenBank/DDBJ databases">
        <title>Isolation and characterization of three novel carbon monoxide-oxidizing members of Halobacteria from salione crusts and soils.</title>
        <authorList>
            <person name="Myers M.R."/>
            <person name="King G.M."/>
        </authorList>
    </citation>
    <scope>NUCLEOTIDE SEQUENCE [LARGE SCALE GENOMIC DNA]</scope>
    <source>
        <strain evidence="2 3">WSH3</strain>
    </source>
</reference>
<dbReference type="Proteomes" id="UP000466535">
    <property type="component" value="Unassembled WGS sequence"/>
</dbReference>
<organism evidence="2 3">
    <name type="scientific">Halovenus carboxidivorans</name>
    <dbReference type="NCBI Taxonomy" id="2692199"/>
    <lineage>
        <taxon>Archaea</taxon>
        <taxon>Methanobacteriati</taxon>
        <taxon>Methanobacteriota</taxon>
        <taxon>Stenosarchaea group</taxon>
        <taxon>Halobacteria</taxon>
        <taxon>Halobacteriales</taxon>
        <taxon>Haloarculaceae</taxon>
        <taxon>Halovenus</taxon>
    </lineage>
</organism>
<name>A0A6B0T7A1_9EURY</name>
<gene>
    <name evidence="2" type="ORF">GRX03_05550</name>
</gene>
<feature type="region of interest" description="Disordered" evidence="1">
    <location>
        <begin position="74"/>
        <end position="95"/>
    </location>
</feature>
<dbReference type="Pfam" id="PF19102">
    <property type="entry name" value="DUF5789"/>
    <property type="match status" value="1"/>
</dbReference>
<keyword evidence="3" id="KW-1185">Reference proteome</keyword>
<dbReference type="InterPro" id="IPR043899">
    <property type="entry name" value="DUF5789"/>
</dbReference>
<dbReference type="RefSeq" id="WP_159763224.1">
    <property type="nucleotide sequence ID" value="NZ_WUUT01000002.1"/>
</dbReference>
<dbReference type="AlphaFoldDB" id="A0A6B0T7A1"/>
<accession>A0A6B0T7A1</accession>
<proteinExistence type="predicted"/>
<evidence type="ECO:0000256" key="1">
    <source>
        <dbReference type="SAM" id="MobiDB-lite"/>
    </source>
</evidence>
<dbReference type="EMBL" id="WUUT01000002">
    <property type="protein sequence ID" value="MXR51071.1"/>
    <property type="molecule type" value="Genomic_DNA"/>
</dbReference>
<dbReference type="OrthoDB" id="166188at2157"/>
<protein>
    <submittedName>
        <fullName evidence="2">DUF2795 domain-containing protein</fullName>
    </submittedName>
</protein>
<sequence length="95" mass="10477">MRLVSDAEDSFATHTFPTTTEELIDEYGELELELPNGDNTLGDVLSRLPEEEYEDSEEALQAAYGVLGEEAIGRKGYSDRDPLAPGERDSEPLSL</sequence>
<evidence type="ECO:0000313" key="2">
    <source>
        <dbReference type="EMBL" id="MXR51071.1"/>
    </source>
</evidence>
<comment type="caution">
    <text evidence="2">The sequence shown here is derived from an EMBL/GenBank/DDBJ whole genome shotgun (WGS) entry which is preliminary data.</text>
</comment>
<evidence type="ECO:0000313" key="3">
    <source>
        <dbReference type="Proteomes" id="UP000466535"/>
    </source>
</evidence>